<dbReference type="InterPro" id="IPR020234">
    <property type="entry name" value="Mite_allergen_group-7"/>
</dbReference>
<reference evidence="2" key="1">
    <citation type="submission" date="2015-11" db="EMBL/GenBank/DDBJ databases">
        <title>De novo transcriptome assembly of four potential Pierce s Disease insect vectors from Arizona vineyards.</title>
        <authorList>
            <person name="Tassone E.E."/>
        </authorList>
    </citation>
    <scope>NUCLEOTIDE SEQUENCE</scope>
</reference>
<name>A0A1B6G4J4_9HEMI</name>
<dbReference type="Gene3D" id="3.15.10.50">
    <property type="match status" value="1"/>
</dbReference>
<evidence type="ECO:0008006" key="3">
    <source>
        <dbReference type="Google" id="ProtNLM"/>
    </source>
</evidence>
<proteinExistence type="predicted"/>
<gene>
    <name evidence="2" type="ORF">g.1944</name>
</gene>
<dbReference type="EMBL" id="GECZ01012458">
    <property type="protein sequence ID" value="JAS57311.1"/>
    <property type="molecule type" value="Transcribed_RNA"/>
</dbReference>
<sequence>MIPHLLFLIVYFAFSNCIPGDYRTINNEIDELLSDYNKNILYDNLDTYHLQDIICNFDIMFGHKVQLFKATNGIARHMSTAKRTGDVTLTSSSTSLTIIGHLGLDRIEIVYKHSSVTSLFFSKISLGSFNVTVKKHSVGIQITLHFDKDKCVAVFDKVWLDYLDGLHVQFDNMRLFSKPSETFVNWIVKRLDKAIQKRIEDEFKEFVQKTMSEVNACYILKYISK</sequence>
<keyword evidence="1" id="KW-0732">Signal</keyword>
<evidence type="ECO:0000313" key="2">
    <source>
        <dbReference type="EMBL" id="JAS57311.1"/>
    </source>
</evidence>
<dbReference type="AlphaFoldDB" id="A0A1B6G4J4"/>
<feature type="signal peptide" evidence="1">
    <location>
        <begin position="1"/>
        <end position="17"/>
    </location>
</feature>
<accession>A0A1B6G4J4</accession>
<feature type="chain" id="PRO_5008583272" description="Lipid-binding serum glycoprotein N-terminal domain-containing protein" evidence="1">
    <location>
        <begin position="18"/>
        <end position="225"/>
    </location>
</feature>
<organism evidence="2">
    <name type="scientific">Cuerna arida</name>
    <dbReference type="NCBI Taxonomy" id="1464854"/>
    <lineage>
        <taxon>Eukaryota</taxon>
        <taxon>Metazoa</taxon>
        <taxon>Ecdysozoa</taxon>
        <taxon>Arthropoda</taxon>
        <taxon>Hexapoda</taxon>
        <taxon>Insecta</taxon>
        <taxon>Pterygota</taxon>
        <taxon>Neoptera</taxon>
        <taxon>Paraneoptera</taxon>
        <taxon>Hemiptera</taxon>
        <taxon>Auchenorrhyncha</taxon>
        <taxon>Membracoidea</taxon>
        <taxon>Cicadellidae</taxon>
        <taxon>Cicadellinae</taxon>
        <taxon>Proconiini</taxon>
        <taxon>Cuerna</taxon>
    </lineage>
</organism>
<dbReference type="InterPro" id="IPR038602">
    <property type="entry name" value="Mite_allergen_7_sf"/>
</dbReference>
<evidence type="ECO:0000256" key="1">
    <source>
        <dbReference type="SAM" id="SignalP"/>
    </source>
</evidence>
<dbReference type="Pfam" id="PF16984">
    <property type="entry name" value="Grp7_allergen"/>
    <property type="match status" value="1"/>
</dbReference>
<protein>
    <recommendedName>
        <fullName evidence="3">Lipid-binding serum glycoprotein N-terminal domain-containing protein</fullName>
    </recommendedName>
</protein>